<dbReference type="GO" id="GO:0005654">
    <property type="term" value="C:nucleoplasm"/>
    <property type="evidence" value="ECO:0007669"/>
    <property type="project" value="UniProtKB-SubCell"/>
</dbReference>
<name>A0A9K3J9U9_HELAN</name>
<reference evidence="8" key="1">
    <citation type="journal article" date="2017" name="Nature">
        <title>The sunflower genome provides insights into oil metabolism, flowering and Asterid evolution.</title>
        <authorList>
            <person name="Badouin H."/>
            <person name="Gouzy J."/>
            <person name="Grassa C.J."/>
            <person name="Murat F."/>
            <person name="Staton S.E."/>
            <person name="Cottret L."/>
            <person name="Lelandais-Briere C."/>
            <person name="Owens G.L."/>
            <person name="Carrere S."/>
            <person name="Mayjonade B."/>
            <person name="Legrand L."/>
            <person name="Gill N."/>
            <person name="Kane N.C."/>
            <person name="Bowers J.E."/>
            <person name="Hubner S."/>
            <person name="Bellec A."/>
            <person name="Berard A."/>
            <person name="Berges H."/>
            <person name="Blanchet N."/>
            <person name="Boniface M.C."/>
            <person name="Brunel D."/>
            <person name="Catrice O."/>
            <person name="Chaidir N."/>
            <person name="Claudel C."/>
            <person name="Donnadieu C."/>
            <person name="Faraut T."/>
            <person name="Fievet G."/>
            <person name="Helmstetter N."/>
            <person name="King M."/>
            <person name="Knapp S.J."/>
            <person name="Lai Z."/>
            <person name="Le Paslier M.C."/>
            <person name="Lippi Y."/>
            <person name="Lorenzon L."/>
            <person name="Mandel J.R."/>
            <person name="Marage G."/>
            <person name="Marchand G."/>
            <person name="Marquand E."/>
            <person name="Bret-Mestries E."/>
            <person name="Morien E."/>
            <person name="Nambeesan S."/>
            <person name="Nguyen T."/>
            <person name="Pegot-Espagnet P."/>
            <person name="Pouilly N."/>
            <person name="Raftis F."/>
            <person name="Sallet E."/>
            <person name="Schiex T."/>
            <person name="Thomas J."/>
            <person name="Vandecasteele C."/>
            <person name="Vares D."/>
            <person name="Vear F."/>
            <person name="Vautrin S."/>
            <person name="Crespi M."/>
            <person name="Mangin B."/>
            <person name="Burke J.M."/>
            <person name="Salse J."/>
            <person name="Munos S."/>
            <person name="Vincourt P."/>
            <person name="Rieseberg L.H."/>
            <person name="Langlade N.B."/>
        </authorList>
    </citation>
    <scope>NUCLEOTIDE SEQUENCE</scope>
    <source>
        <tissue evidence="8">Leaves</tissue>
    </source>
</reference>
<feature type="domain" description="Cyclin-dependent kinase inhibitor" evidence="7">
    <location>
        <begin position="169"/>
        <end position="215"/>
    </location>
</feature>
<dbReference type="GO" id="GO:0051726">
    <property type="term" value="P:regulation of cell cycle"/>
    <property type="evidence" value="ECO:0007669"/>
    <property type="project" value="InterPro"/>
</dbReference>
<gene>
    <name evidence="8" type="ORF">HanXRQr2_Chr04g0169131</name>
</gene>
<feature type="region of interest" description="Disordered" evidence="6">
    <location>
        <begin position="77"/>
        <end position="96"/>
    </location>
</feature>
<dbReference type="GO" id="GO:0005634">
    <property type="term" value="C:nucleus"/>
    <property type="evidence" value="ECO:0000318"/>
    <property type="project" value="GO_Central"/>
</dbReference>
<dbReference type="GO" id="GO:0045740">
    <property type="term" value="P:positive regulation of DNA replication"/>
    <property type="evidence" value="ECO:0000318"/>
    <property type="project" value="GO_Central"/>
</dbReference>
<keyword evidence="9" id="KW-1185">Reference proteome</keyword>
<sequence>MGKYLRKPKLTTDVVAHMDLSQSSLGVRTRAKTLALQKLQAAGITQSTPPERHCELSYLQLRSRKLEKPPCCRQQNPNLVVRSGGSGSVGPGSDNVSVRGLEEVEAVCDFGSEETSLGENNVDFDGIQRELILVLCTRESTPCSFIRGSDDITTPGSSTKPTDRHASNRIIPCAHEIEEFFAFHAQEQQRLFTEKYNFDIVNEKALKGRYEWVRVQP</sequence>
<dbReference type="InterPro" id="IPR044898">
    <property type="entry name" value="CDI_dom_sf"/>
</dbReference>
<reference evidence="8" key="2">
    <citation type="submission" date="2020-06" db="EMBL/GenBank/DDBJ databases">
        <title>Helianthus annuus Genome sequencing and assembly Release 2.</title>
        <authorList>
            <person name="Gouzy J."/>
            <person name="Langlade N."/>
            <person name="Munos S."/>
        </authorList>
    </citation>
    <scope>NUCLEOTIDE SEQUENCE</scope>
    <source>
        <tissue evidence="8">Leaves</tissue>
    </source>
</reference>
<evidence type="ECO:0000256" key="4">
    <source>
        <dbReference type="ARBA" id="ARBA00023306"/>
    </source>
</evidence>
<dbReference type="PANTHER" id="PTHR46776">
    <property type="entry name" value="CYCLIN-DEPENDENT KINASE INHIBITOR 4-RELATED"/>
    <property type="match status" value="1"/>
</dbReference>
<keyword evidence="4" id="KW-0131">Cell cycle</keyword>
<evidence type="ECO:0000259" key="7">
    <source>
        <dbReference type="Pfam" id="PF02234"/>
    </source>
</evidence>
<evidence type="ECO:0000313" key="8">
    <source>
        <dbReference type="EMBL" id="KAF5810415.1"/>
    </source>
</evidence>
<dbReference type="PIRSF" id="PIRSF017811">
    <property type="entry name" value="CDK_inhib_pln"/>
    <property type="match status" value="1"/>
</dbReference>
<dbReference type="Pfam" id="PF02234">
    <property type="entry name" value="CDI"/>
    <property type="match status" value="1"/>
</dbReference>
<evidence type="ECO:0000256" key="2">
    <source>
        <dbReference type="ARBA" id="ARBA00010274"/>
    </source>
</evidence>
<evidence type="ECO:0000256" key="1">
    <source>
        <dbReference type="ARBA" id="ARBA00004642"/>
    </source>
</evidence>
<proteinExistence type="inferred from homology"/>
<dbReference type="InterPro" id="IPR003175">
    <property type="entry name" value="CDI_dom"/>
</dbReference>
<dbReference type="EMBL" id="MNCJ02000319">
    <property type="protein sequence ID" value="KAF5810415.1"/>
    <property type="molecule type" value="Genomic_DNA"/>
</dbReference>
<evidence type="ECO:0000256" key="6">
    <source>
        <dbReference type="SAM" id="MobiDB-lite"/>
    </source>
</evidence>
<dbReference type="Gene3D" id="4.10.365.10">
    <property type="entry name" value="p27"/>
    <property type="match status" value="1"/>
</dbReference>
<accession>A0A9K3J9U9</accession>
<dbReference type="AlphaFoldDB" id="A0A9K3J9U9"/>
<comment type="caution">
    <text evidence="8">The sequence shown here is derived from an EMBL/GenBank/DDBJ whole genome shotgun (WGS) entry which is preliminary data.</text>
</comment>
<evidence type="ECO:0000313" key="9">
    <source>
        <dbReference type="Proteomes" id="UP000215914"/>
    </source>
</evidence>
<comment type="subcellular location">
    <subcellularLocation>
        <location evidence="1">Nucleus</location>
        <location evidence="1">Nucleoplasm</location>
    </subcellularLocation>
</comment>
<dbReference type="InterPro" id="IPR044275">
    <property type="entry name" value="KRP"/>
</dbReference>
<keyword evidence="3 5" id="KW-0649">Protein kinase inhibitor</keyword>
<evidence type="ECO:0000256" key="5">
    <source>
        <dbReference type="PIRNR" id="PIRNR017811"/>
    </source>
</evidence>
<dbReference type="Proteomes" id="UP000215914">
    <property type="component" value="Unassembled WGS sequence"/>
</dbReference>
<dbReference type="Gramene" id="mRNA:HanXRQr2_Chr04g0169131">
    <property type="protein sequence ID" value="mRNA:HanXRQr2_Chr04g0169131"/>
    <property type="gene ID" value="HanXRQr2_Chr04g0169131"/>
</dbReference>
<evidence type="ECO:0000256" key="3">
    <source>
        <dbReference type="ARBA" id="ARBA00023013"/>
    </source>
</evidence>
<dbReference type="GO" id="GO:0004861">
    <property type="term" value="F:cyclin-dependent protein serine/threonine kinase inhibitor activity"/>
    <property type="evidence" value="ECO:0000318"/>
    <property type="project" value="GO_Central"/>
</dbReference>
<protein>
    <recommendedName>
        <fullName evidence="5">Cyclin-dependent kinase inhibitor</fullName>
    </recommendedName>
</protein>
<organism evidence="8 9">
    <name type="scientific">Helianthus annuus</name>
    <name type="common">Common sunflower</name>
    <dbReference type="NCBI Taxonomy" id="4232"/>
    <lineage>
        <taxon>Eukaryota</taxon>
        <taxon>Viridiplantae</taxon>
        <taxon>Streptophyta</taxon>
        <taxon>Embryophyta</taxon>
        <taxon>Tracheophyta</taxon>
        <taxon>Spermatophyta</taxon>
        <taxon>Magnoliopsida</taxon>
        <taxon>eudicotyledons</taxon>
        <taxon>Gunneridae</taxon>
        <taxon>Pentapetalae</taxon>
        <taxon>asterids</taxon>
        <taxon>campanulids</taxon>
        <taxon>Asterales</taxon>
        <taxon>Asteraceae</taxon>
        <taxon>Asteroideae</taxon>
        <taxon>Heliantheae alliance</taxon>
        <taxon>Heliantheae</taxon>
        <taxon>Helianthus</taxon>
    </lineage>
</organism>
<comment type="similarity">
    <text evidence="2 5">Belongs to the CDI family. ICK/KRP subfamily.</text>
</comment>
<feature type="region of interest" description="Disordered" evidence="6">
    <location>
        <begin position="147"/>
        <end position="167"/>
    </location>
</feature>
<feature type="compositionally biased region" description="Polar residues" evidence="6">
    <location>
        <begin position="151"/>
        <end position="160"/>
    </location>
</feature>